<dbReference type="PANTHER" id="PTHR20997">
    <property type="entry name" value="EG:BACR42I17.2 PROTEIN-RELATED"/>
    <property type="match status" value="1"/>
</dbReference>
<dbReference type="EMBL" id="KQ414756">
    <property type="protein sequence ID" value="KOC61614.1"/>
    <property type="molecule type" value="Genomic_DNA"/>
</dbReference>
<accession>A0A0L7QST4</accession>
<dbReference type="OrthoDB" id="18978at2759"/>
<dbReference type="Pfam" id="PF07165">
    <property type="entry name" value="DUF1397"/>
    <property type="match status" value="1"/>
</dbReference>
<reference evidence="1 2" key="1">
    <citation type="submission" date="2015-07" db="EMBL/GenBank/DDBJ databases">
        <title>The genome of Habropoda laboriosa.</title>
        <authorList>
            <person name="Pan H."/>
            <person name="Kapheim K."/>
        </authorList>
    </citation>
    <scope>NUCLEOTIDE SEQUENCE [LARGE SCALE GENOMIC DNA]</scope>
    <source>
        <strain evidence="1">0110345459</strain>
    </source>
</reference>
<evidence type="ECO:0000313" key="2">
    <source>
        <dbReference type="Proteomes" id="UP000053825"/>
    </source>
</evidence>
<dbReference type="PANTHER" id="PTHR20997:SF2">
    <property type="entry name" value="EG:BACR42I17.2 PROTEIN-RELATED"/>
    <property type="match status" value="1"/>
</dbReference>
<dbReference type="AlphaFoldDB" id="A0A0L7QST4"/>
<dbReference type="STRING" id="597456.A0A0L7QST4"/>
<organism evidence="1 2">
    <name type="scientific">Habropoda laboriosa</name>
    <dbReference type="NCBI Taxonomy" id="597456"/>
    <lineage>
        <taxon>Eukaryota</taxon>
        <taxon>Metazoa</taxon>
        <taxon>Ecdysozoa</taxon>
        <taxon>Arthropoda</taxon>
        <taxon>Hexapoda</taxon>
        <taxon>Insecta</taxon>
        <taxon>Pterygota</taxon>
        <taxon>Neoptera</taxon>
        <taxon>Endopterygota</taxon>
        <taxon>Hymenoptera</taxon>
        <taxon>Apocrita</taxon>
        <taxon>Aculeata</taxon>
        <taxon>Apoidea</taxon>
        <taxon>Anthophila</taxon>
        <taxon>Apidae</taxon>
        <taxon>Habropoda</taxon>
    </lineage>
</organism>
<name>A0A0L7QST4_9HYME</name>
<gene>
    <name evidence="1" type="ORF">WH47_05761</name>
</gene>
<sequence length="171" mass="19101">MLKTCVSNYTAVIETCLEPKERENVKIVQNITDSLLDFMCYKEGDRIALFISADGPECLKSKQDELAECFNNTFLSYIPQQSPNGSLPKELPPFIFGTKECTDITTFQTCGVRELEKCSDPTPANIADSVFNYILKVTPCQNLIGDKSAASNLTVSLLVTMSIMFSLWRFV</sequence>
<protein>
    <submittedName>
        <fullName evidence="1">27 kDa glycoprotein</fullName>
    </submittedName>
</protein>
<dbReference type="Proteomes" id="UP000053825">
    <property type="component" value="Unassembled WGS sequence"/>
</dbReference>
<dbReference type="InterPro" id="IPR009832">
    <property type="entry name" value="DUF1397"/>
</dbReference>
<keyword evidence="2" id="KW-1185">Reference proteome</keyword>
<evidence type="ECO:0000313" key="1">
    <source>
        <dbReference type="EMBL" id="KOC61614.1"/>
    </source>
</evidence>
<proteinExistence type="predicted"/>